<proteinExistence type="predicted"/>
<dbReference type="EMBL" id="CAVK010000261">
    <property type="protein sequence ID" value="CCW20332.1"/>
    <property type="molecule type" value="Genomic_DNA"/>
</dbReference>
<protein>
    <submittedName>
        <fullName evidence="6">Transcriptional regulator, MarR family</fullName>
    </submittedName>
</protein>
<sequence>MSYRKAMSNSPAPKSPIAPRKSLRSRADEVSQSDTLHRILRLANKLMAPFSTYLEHRYKISLNEFRLLMLIGRFPNSASHELAEMTGVNPMSVSRAVAALQKHGRITVERDASNKRRKTLVLTDEGQRLYRLMRPQTDKVADYLVSGLEAAQVDTLNHFLDTLVDTLEARDEAGNSRFLESTRPDEADETMTP</sequence>
<dbReference type="RefSeq" id="WP_006968099.1">
    <property type="nucleotide sequence ID" value="NZ_CAVK010000261.1"/>
</dbReference>
<dbReference type="SUPFAM" id="SSF46785">
    <property type="entry name" value="Winged helix' DNA-binding domain"/>
    <property type="match status" value="1"/>
</dbReference>
<dbReference type="SMART" id="SM00347">
    <property type="entry name" value="HTH_MARR"/>
    <property type="match status" value="1"/>
</dbReference>
<evidence type="ECO:0000256" key="4">
    <source>
        <dbReference type="SAM" id="MobiDB-lite"/>
    </source>
</evidence>
<dbReference type="InterPro" id="IPR036388">
    <property type="entry name" value="WH-like_DNA-bd_sf"/>
</dbReference>
<dbReference type="Pfam" id="PF01047">
    <property type="entry name" value="MarR"/>
    <property type="match status" value="1"/>
</dbReference>
<dbReference type="GO" id="GO:0003700">
    <property type="term" value="F:DNA-binding transcription factor activity"/>
    <property type="evidence" value="ECO:0007669"/>
    <property type="project" value="InterPro"/>
</dbReference>
<organism evidence="6 7">
    <name type="scientific">Sphingobium indicum BiD32</name>
    <dbReference type="NCBI Taxonomy" id="1301087"/>
    <lineage>
        <taxon>Bacteria</taxon>
        <taxon>Pseudomonadati</taxon>
        <taxon>Pseudomonadota</taxon>
        <taxon>Alphaproteobacteria</taxon>
        <taxon>Sphingomonadales</taxon>
        <taxon>Sphingomonadaceae</taxon>
        <taxon>Sphingobium</taxon>
    </lineage>
</organism>
<dbReference type="PANTHER" id="PTHR42756">
    <property type="entry name" value="TRANSCRIPTIONAL REGULATOR, MARR"/>
    <property type="match status" value="1"/>
</dbReference>
<evidence type="ECO:0000259" key="5">
    <source>
        <dbReference type="PROSITE" id="PS50995"/>
    </source>
</evidence>
<dbReference type="Proteomes" id="UP000013201">
    <property type="component" value="Unassembled WGS sequence"/>
</dbReference>
<keyword evidence="3" id="KW-0804">Transcription</keyword>
<dbReference type="AlphaFoldDB" id="N1MXU7"/>
<gene>
    <name evidence="6" type="ORF">EBBID32_47070</name>
</gene>
<evidence type="ECO:0000256" key="2">
    <source>
        <dbReference type="ARBA" id="ARBA00023125"/>
    </source>
</evidence>
<accession>N1MXU7</accession>
<evidence type="ECO:0000256" key="3">
    <source>
        <dbReference type="ARBA" id="ARBA00023163"/>
    </source>
</evidence>
<reference evidence="7" key="2">
    <citation type="submission" date="2013-04" db="EMBL/GenBank/DDBJ databases">
        <title>Bisphenol A degrading Sphingobium sp. strain BiD32.</title>
        <authorList>
            <person name="Nielsen J.L."/>
            <person name="Zhou N.A."/>
            <person name="Kjeldal H."/>
        </authorList>
    </citation>
    <scope>NUCLEOTIDE SEQUENCE [LARGE SCALE GENOMIC DNA]</scope>
    <source>
        <strain evidence="7">BiD32</strain>
    </source>
</reference>
<feature type="region of interest" description="Disordered" evidence="4">
    <location>
        <begin position="1"/>
        <end position="30"/>
    </location>
</feature>
<reference evidence="6 7" key="1">
    <citation type="submission" date="2013-03" db="EMBL/GenBank/DDBJ databases">
        <authorList>
            <person name="Le V."/>
        </authorList>
    </citation>
    <scope>NUCLEOTIDE SEQUENCE [LARGE SCALE GENOMIC DNA]</scope>
    <source>
        <strain evidence="6 7">BiD32</strain>
    </source>
</reference>
<feature type="domain" description="HTH marR-type" evidence="5">
    <location>
        <begin position="32"/>
        <end position="165"/>
    </location>
</feature>
<name>N1MXU7_9SPHN</name>
<keyword evidence="2" id="KW-0238">DNA-binding</keyword>
<keyword evidence="1" id="KW-0805">Transcription regulation</keyword>
<evidence type="ECO:0000256" key="1">
    <source>
        <dbReference type="ARBA" id="ARBA00023015"/>
    </source>
</evidence>
<dbReference type="Gene3D" id="1.10.10.10">
    <property type="entry name" value="Winged helix-like DNA-binding domain superfamily/Winged helix DNA-binding domain"/>
    <property type="match status" value="1"/>
</dbReference>
<dbReference type="PANTHER" id="PTHR42756:SF1">
    <property type="entry name" value="TRANSCRIPTIONAL REPRESSOR OF EMRAB OPERON"/>
    <property type="match status" value="1"/>
</dbReference>
<dbReference type="InterPro" id="IPR000835">
    <property type="entry name" value="HTH_MarR-typ"/>
</dbReference>
<comment type="caution">
    <text evidence="6">The sequence shown here is derived from an EMBL/GenBank/DDBJ whole genome shotgun (WGS) entry which is preliminary data.</text>
</comment>
<dbReference type="OrthoDB" id="7406502at2"/>
<dbReference type="PROSITE" id="PS50995">
    <property type="entry name" value="HTH_MARR_2"/>
    <property type="match status" value="1"/>
</dbReference>
<evidence type="ECO:0000313" key="7">
    <source>
        <dbReference type="Proteomes" id="UP000013201"/>
    </source>
</evidence>
<keyword evidence="7" id="KW-1185">Reference proteome</keyword>
<dbReference type="InterPro" id="IPR036390">
    <property type="entry name" value="WH_DNA-bd_sf"/>
</dbReference>
<dbReference type="GO" id="GO:0003677">
    <property type="term" value="F:DNA binding"/>
    <property type="evidence" value="ECO:0007669"/>
    <property type="project" value="UniProtKB-KW"/>
</dbReference>
<evidence type="ECO:0000313" key="6">
    <source>
        <dbReference type="EMBL" id="CCW20332.1"/>
    </source>
</evidence>